<gene>
    <name evidence="1" type="primary">rpoN</name>
    <name evidence="1" type="ORF">E5358_04505</name>
</gene>
<evidence type="ECO:0000313" key="2">
    <source>
        <dbReference type="Proteomes" id="UP000308886"/>
    </source>
</evidence>
<dbReference type="EMBL" id="SRZC01000005">
    <property type="protein sequence ID" value="TGX83208.1"/>
    <property type="molecule type" value="Genomic_DNA"/>
</dbReference>
<proteinExistence type="predicted"/>
<sequence>MKQSLSNIQKQEQRQLLQQHLSAQQVLVVKMLEMPLAQLEDNVLRELDTNPSLEPDYDDREAADLPSETPGKSDEEERREDALNDALDLMGKDDRLPYGGNGEERTVEDGNTVSFIDTLNEQMNLEELTDEEHRIMEYLICSLDDDGLLRKDLQTIADELAIYENLFVEPDEIEAVLLRLQEFDPAGIGTRNLKECLLVQVERMTATPQTMLMYRIINECYDDFSNNRWERIAKALRLSEQQAEDIRREIRHRLNPKPGAALGEVQGRSLQQITPDFIVHVDYEGDISFELNNGRVPQLHVVKEDEELLNEMSGTQMTREEKEAYDFTRNNVESARQYIEALRQRNSTLVLTMETIIKMQRPYFLSGDENDLRPMVLKNVAERTGLDISTISRVSREKYVQTPWGTFPLRHFFSEGYETKDGEVTATKVIKAALKEIIDNEDKKRPLSDEKLVALMTEKGYPIARRTIAKYREQLGIPSARLRK</sequence>
<reference evidence="1" key="1">
    <citation type="submission" date="2019-04" db="EMBL/GenBank/DDBJ databases">
        <title>Microbes associate with the intestines of laboratory mice.</title>
        <authorList>
            <person name="Navarre W."/>
            <person name="Wong E."/>
            <person name="Huang K."/>
            <person name="Tropini C."/>
            <person name="Ng K."/>
            <person name="Yu B."/>
        </authorList>
    </citation>
    <scope>NUCLEOTIDE SEQUENCE</scope>
    <source>
        <strain evidence="1">NM73_A23</strain>
    </source>
</reference>
<dbReference type="Proteomes" id="UP000308886">
    <property type="component" value="Unassembled WGS sequence"/>
</dbReference>
<accession>A0AC61QST6</accession>
<name>A0AC61QST6_9BACT</name>
<evidence type="ECO:0000313" key="1">
    <source>
        <dbReference type="EMBL" id="TGX83208.1"/>
    </source>
</evidence>
<protein>
    <submittedName>
        <fullName evidence="1">RNA polymerase factor sigma-54</fullName>
    </submittedName>
</protein>
<keyword evidence="2" id="KW-1185">Reference proteome</keyword>
<organism evidence="1 2">
    <name type="scientific">Palleniella muris</name>
    <dbReference type="NCBI Taxonomy" id="3038145"/>
    <lineage>
        <taxon>Bacteria</taxon>
        <taxon>Pseudomonadati</taxon>
        <taxon>Bacteroidota</taxon>
        <taxon>Bacteroidia</taxon>
        <taxon>Bacteroidales</taxon>
        <taxon>Prevotellaceae</taxon>
        <taxon>Palleniella</taxon>
    </lineage>
</organism>
<comment type="caution">
    <text evidence="1">The sequence shown here is derived from an EMBL/GenBank/DDBJ whole genome shotgun (WGS) entry which is preliminary data.</text>
</comment>